<reference evidence="5 6" key="1">
    <citation type="journal article" date="2022" name="Nat. Plants">
        <title>Genomes of leafy and leafless Platanthera orchids illuminate the evolution of mycoheterotrophy.</title>
        <authorList>
            <person name="Li M.H."/>
            <person name="Liu K.W."/>
            <person name="Li Z."/>
            <person name="Lu H.C."/>
            <person name="Ye Q.L."/>
            <person name="Zhang D."/>
            <person name="Wang J.Y."/>
            <person name="Li Y.F."/>
            <person name="Zhong Z.M."/>
            <person name="Liu X."/>
            <person name="Yu X."/>
            <person name="Liu D.K."/>
            <person name="Tu X.D."/>
            <person name="Liu B."/>
            <person name="Hao Y."/>
            <person name="Liao X.Y."/>
            <person name="Jiang Y.T."/>
            <person name="Sun W.H."/>
            <person name="Chen J."/>
            <person name="Chen Y.Q."/>
            <person name="Ai Y."/>
            <person name="Zhai J.W."/>
            <person name="Wu S.S."/>
            <person name="Zhou Z."/>
            <person name="Hsiao Y.Y."/>
            <person name="Wu W.L."/>
            <person name="Chen Y.Y."/>
            <person name="Lin Y.F."/>
            <person name="Hsu J.L."/>
            <person name="Li C.Y."/>
            <person name="Wang Z.W."/>
            <person name="Zhao X."/>
            <person name="Zhong W.Y."/>
            <person name="Ma X.K."/>
            <person name="Ma L."/>
            <person name="Huang J."/>
            <person name="Chen G.Z."/>
            <person name="Huang M.Z."/>
            <person name="Huang L."/>
            <person name="Peng D.H."/>
            <person name="Luo Y.B."/>
            <person name="Zou S.Q."/>
            <person name="Chen S.P."/>
            <person name="Lan S."/>
            <person name="Tsai W.C."/>
            <person name="Van de Peer Y."/>
            <person name="Liu Z.J."/>
        </authorList>
    </citation>
    <scope>NUCLEOTIDE SEQUENCE [LARGE SCALE GENOMIC DNA]</scope>
    <source>
        <strain evidence="5">Lor287</strain>
    </source>
</reference>
<sequence>MKARARQLQKTTQVHALNDWKWKDFVEKMHKCDLQGDWWSCQIYVPKQAYKMDFVFFNGGNVYDNNNLKDFSHSVEGEMDEHAFENFVVVEEHRKLENLAAEQAERERQAEEHCRRDIEQKSMEADIAHAKLEAEKRRKACKSVMAFTTDVLVH</sequence>
<dbReference type="Pfam" id="PF16760">
    <property type="entry name" value="CBM53"/>
    <property type="match status" value="1"/>
</dbReference>
<feature type="coiled-coil region" evidence="3">
    <location>
        <begin position="93"/>
        <end position="121"/>
    </location>
</feature>
<dbReference type="PANTHER" id="PTHR46083">
    <property type="match status" value="1"/>
</dbReference>
<evidence type="ECO:0000256" key="2">
    <source>
        <dbReference type="ARBA" id="ARBA00012588"/>
    </source>
</evidence>
<dbReference type="InterPro" id="IPR005085">
    <property type="entry name" value="CBM25"/>
</dbReference>
<name>A0AAP0B6A7_9ASPA</name>
<dbReference type="Gene3D" id="2.60.40.10">
    <property type="entry name" value="Immunoglobulins"/>
    <property type="match status" value="1"/>
</dbReference>
<dbReference type="EC" id="2.4.1.21" evidence="2"/>
<dbReference type="GO" id="GO:2001070">
    <property type="term" value="F:starch binding"/>
    <property type="evidence" value="ECO:0007669"/>
    <property type="project" value="InterPro"/>
</dbReference>
<organism evidence="5 6">
    <name type="scientific">Platanthera zijinensis</name>
    <dbReference type="NCBI Taxonomy" id="2320716"/>
    <lineage>
        <taxon>Eukaryota</taxon>
        <taxon>Viridiplantae</taxon>
        <taxon>Streptophyta</taxon>
        <taxon>Embryophyta</taxon>
        <taxon>Tracheophyta</taxon>
        <taxon>Spermatophyta</taxon>
        <taxon>Magnoliopsida</taxon>
        <taxon>Liliopsida</taxon>
        <taxon>Asparagales</taxon>
        <taxon>Orchidaceae</taxon>
        <taxon>Orchidoideae</taxon>
        <taxon>Orchideae</taxon>
        <taxon>Orchidinae</taxon>
        <taxon>Platanthera</taxon>
    </lineage>
</organism>
<evidence type="ECO:0000313" key="5">
    <source>
        <dbReference type="EMBL" id="KAK8930676.1"/>
    </source>
</evidence>
<keyword evidence="6" id="KW-1185">Reference proteome</keyword>
<evidence type="ECO:0000256" key="3">
    <source>
        <dbReference type="SAM" id="Coils"/>
    </source>
</evidence>
<dbReference type="PANTHER" id="PTHR46083:SF5">
    <property type="entry name" value="STARCH SYNTHASE 3, CHLOROPLASTIC_AMYLOPLASTIC"/>
    <property type="match status" value="1"/>
</dbReference>
<proteinExistence type="predicted"/>
<feature type="domain" description="Carbohydrate binding module family 25" evidence="4">
    <location>
        <begin position="2"/>
        <end position="76"/>
    </location>
</feature>
<evidence type="ECO:0000259" key="4">
    <source>
        <dbReference type="SMART" id="SM01066"/>
    </source>
</evidence>
<gene>
    <name evidence="5" type="ORF">KSP39_PZI016532</name>
</gene>
<accession>A0AAP0B6A7</accession>
<dbReference type="AlphaFoldDB" id="A0AAP0B6A7"/>
<protein>
    <recommendedName>
        <fullName evidence="2">starch synthase</fullName>
        <ecNumber evidence="2">2.4.1.21</ecNumber>
    </recommendedName>
</protein>
<dbReference type="InterPro" id="IPR013783">
    <property type="entry name" value="Ig-like_fold"/>
</dbReference>
<evidence type="ECO:0000313" key="6">
    <source>
        <dbReference type="Proteomes" id="UP001418222"/>
    </source>
</evidence>
<dbReference type="EMBL" id="JBBWWQ010000014">
    <property type="protein sequence ID" value="KAK8930676.1"/>
    <property type="molecule type" value="Genomic_DNA"/>
</dbReference>
<dbReference type="Proteomes" id="UP001418222">
    <property type="component" value="Unassembled WGS sequence"/>
</dbReference>
<comment type="caution">
    <text evidence="5">The sequence shown here is derived from an EMBL/GenBank/DDBJ whole genome shotgun (WGS) entry which is preliminary data.</text>
</comment>
<dbReference type="GO" id="GO:0009011">
    <property type="term" value="F:alpha-1,4-glucan glucosyltransferase (ADP-glucose donor) activity"/>
    <property type="evidence" value="ECO:0007669"/>
    <property type="project" value="UniProtKB-EC"/>
</dbReference>
<evidence type="ECO:0000256" key="1">
    <source>
        <dbReference type="ARBA" id="ARBA00001478"/>
    </source>
</evidence>
<keyword evidence="3" id="KW-0175">Coiled coil</keyword>
<comment type="catalytic activity">
    <reaction evidence="1">
        <text>[(1-&gt;4)-alpha-D-glucosyl](n) + ADP-alpha-D-glucose = [(1-&gt;4)-alpha-D-glucosyl](n+1) + ADP + H(+)</text>
        <dbReference type="Rhea" id="RHEA:18189"/>
        <dbReference type="Rhea" id="RHEA-COMP:9584"/>
        <dbReference type="Rhea" id="RHEA-COMP:9587"/>
        <dbReference type="ChEBI" id="CHEBI:15378"/>
        <dbReference type="ChEBI" id="CHEBI:15444"/>
        <dbReference type="ChEBI" id="CHEBI:57498"/>
        <dbReference type="ChEBI" id="CHEBI:456216"/>
        <dbReference type="EC" id="2.4.1.21"/>
    </reaction>
</comment>
<dbReference type="SMART" id="SM01066">
    <property type="entry name" value="CBM_25"/>
    <property type="match status" value="1"/>
</dbReference>